<dbReference type="EMBL" id="ML977163">
    <property type="protein sequence ID" value="KAF1985288.1"/>
    <property type="molecule type" value="Genomic_DNA"/>
</dbReference>
<sequence>MASSSRGRGRGGRSRQNMPREVEVSKKLSWLLRHGAEKEKLVLRKGGWATVEDVLNTRAIKSLKITFDEIKSVVESNDKQRYSIIPISALEDVSKSSDPASQDEGPSVIFEPDSSDSSNPADFLIRANQGHSLKVDSSDLLKPITLEDPDNLPDMVVHGTTLAAWPSILKSGGLKRMTRNHVHFAAGLPAGFTTMEDADSAEKENEKKRQPVVISGMRNSSSVLIFIDIRKALDAGLPFWRSDNGVVLSEGNEDGIMPVEFFKRVEKRAKRKEGPGVLVKDGVVVE</sequence>
<evidence type="ECO:0000256" key="1">
    <source>
        <dbReference type="ARBA" id="ARBA00003343"/>
    </source>
</evidence>
<dbReference type="EC" id="2.7.1.160" evidence="3"/>
<dbReference type="AlphaFoldDB" id="A0A6G1GX29"/>
<dbReference type="Proteomes" id="UP000800041">
    <property type="component" value="Unassembled WGS sequence"/>
</dbReference>
<evidence type="ECO:0000313" key="9">
    <source>
        <dbReference type="Proteomes" id="UP000800041"/>
    </source>
</evidence>
<comment type="function">
    <text evidence="1">Catalyzes the last step of tRNA splicing, the transfer of the splice junction 2'-phosphate from ligated tRNA to NAD to produce ADP-ribose 1''-2'' cyclic phosphate.</text>
</comment>
<organism evidence="8 9">
    <name type="scientific">Aulographum hederae CBS 113979</name>
    <dbReference type="NCBI Taxonomy" id="1176131"/>
    <lineage>
        <taxon>Eukaryota</taxon>
        <taxon>Fungi</taxon>
        <taxon>Dikarya</taxon>
        <taxon>Ascomycota</taxon>
        <taxon>Pezizomycotina</taxon>
        <taxon>Dothideomycetes</taxon>
        <taxon>Pleosporomycetidae</taxon>
        <taxon>Aulographales</taxon>
        <taxon>Aulographaceae</taxon>
    </lineage>
</organism>
<reference evidence="8" key="1">
    <citation type="journal article" date="2020" name="Stud. Mycol.">
        <title>101 Dothideomycetes genomes: a test case for predicting lifestyles and emergence of pathogens.</title>
        <authorList>
            <person name="Haridas S."/>
            <person name="Albert R."/>
            <person name="Binder M."/>
            <person name="Bloem J."/>
            <person name="Labutti K."/>
            <person name="Salamov A."/>
            <person name="Andreopoulos B."/>
            <person name="Baker S."/>
            <person name="Barry K."/>
            <person name="Bills G."/>
            <person name="Bluhm B."/>
            <person name="Cannon C."/>
            <person name="Castanera R."/>
            <person name="Culley D."/>
            <person name="Daum C."/>
            <person name="Ezra D."/>
            <person name="Gonzalez J."/>
            <person name="Henrissat B."/>
            <person name="Kuo A."/>
            <person name="Liang C."/>
            <person name="Lipzen A."/>
            <person name="Lutzoni F."/>
            <person name="Magnuson J."/>
            <person name="Mondo S."/>
            <person name="Nolan M."/>
            <person name="Ohm R."/>
            <person name="Pangilinan J."/>
            <person name="Park H.-J."/>
            <person name="Ramirez L."/>
            <person name="Alfaro M."/>
            <person name="Sun H."/>
            <person name="Tritt A."/>
            <person name="Yoshinaga Y."/>
            <person name="Zwiers L.-H."/>
            <person name="Turgeon B."/>
            <person name="Goodwin S."/>
            <person name="Spatafora J."/>
            <person name="Crous P."/>
            <person name="Grigoriev I."/>
        </authorList>
    </citation>
    <scope>NUCLEOTIDE SEQUENCE</scope>
    <source>
        <strain evidence="8">CBS 113979</strain>
    </source>
</reference>
<dbReference type="InterPro" id="IPR042080">
    <property type="entry name" value="RNA_2'-PTrans_N"/>
</dbReference>
<accession>A0A6G1GX29</accession>
<evidence type="ECO:0000256" key="2">
    <source>
        <dbReference type="ARBA" id="ARBA00009836"/>
    </source>
</evidence>
<feature type="region of interest" description="Disordered" evidence="7">
    <location>
        <begin position="93"/>
        <end position="122"/>
    </location>
</feature>
<dbReference type="Gene3D" id="3.20.170.30">
    <property type="match status" value="1"/>
</dbReference>
<dbReference type="OrthoDB" id="419694at2759"/>
<evidence type="ECO:0000256" key="6">
    <source>
        <dbReference type="ARBA" id="ARBA00047949"/>
    </source>
</evidence>
<dbReference type="PANTHER" id="PTHR12684:SF2">
    <property type="entry name" value="TRNA 2'-PHOSPHOTRANSFERASE 1"/>
    <property type="match status" value="1"/>
</dbReference>
<evidence type="ECO:0000256" key="3">
    <source>
        <dbReference type="ARBA" id="ARBA00012007"/>
    </source>
</evidence>
<protein>
    <recommendedName>
        <fullName evidence="3">2'-phosphotransferase</fullName>
        <ecNumber evidence="3">2.7.1.160</ecNumber>
    </recommendedName>
</protein>
<dbReference type="GO" id="GO:0000215">
    <property type="term" value="F:tRNA 2'-phosphotransferase activity"/>
    <property type="evidence" value="ECO:0007669"/>
    <property type="project" value="UniProtKB-EC"/>
</dbReference>
<name>A0A6G1GX29_9PEZI</name>
<proteinExistence type="inferred from homology"/>
<dbReference type="GO" id="GO:0006388">
    <property type="term" value="P:tRNA splicing, via endonucleolytic cleavage and ligation"/>
    <property type="evidence" value="ECO:0007669"/>
    <property type="project" value="TreeGrafter"/>
</dbReference>
<feature type="region of interest" description="Disordered" evidence="7">
    <location>
        <begin position="1"/>
        <end position="23"/>
    </location>
</feature>
<evidence type="ECO:0000256" key="4">
    <source>
        <dbReference type="ARBA" id="ARBA00022679"/>
    </source>
</evidence>
<comment type="similarity">
    <text evidence="2">Belongs to the KptA/TPT1 family.</text>
</comment>
<comment type="catalytic activity">
    <reaction evidence="6">
        <text>2'-phospho-[ligated tRNA] + NAD(+) = mature tRNA + ADP-alpha-D-ribose 1'',2''-cyclic phosphate + nicotinamide</text>
        <dbReference type="Rhea" id="RHEA:23324"/>
        <dbReference type="Rhea" id="RHEA-COMP:11106"/>
        <dbReference type="Rhea" id="RHEA-COMP:11107"/>
        <dbReference type="ChEBI" id="CHEBI:17154"/>
        <dbReference type="ChEBI" id="CHEBI:57540"/>
        <dbReference type="ChEBI" id="CHEBI:76596"/>
        <dbReference type="ChEBI" id="CHEBI:82883"/>
        <dbReference type="ChEBI" id="CHEBI:85027"/>
        <dbReference type="EC" id="2.7.1.160"/>
    </reaction>
</comment>
<keyword evidence="4 8" id="KW-0808">Transferase</keyword>
<evidence type="ECO:0000313" key="8">
    <source>
        <dbReference type="EMBL" id="KAF1985288.1"/>
    </source>
</evidence>
<keyword evidence="9" id="KW-1185">Reference proteome</keyword>
<evidence type="ECO:0000256" key="5">
    <source>
        <dbReference type="ARBA" id="ARBA00023027"/>
    </source>
</evidence>
<dbReference type="InterPro" id="IPR042081">
    <property type="entry name" value="RNA_2'-PTrans_C"/>
</dbReference>
<gene>
    <name evidence="8" type="ORF">K402DRAFT_379638</name>
</gene>
<keyword evidence="5" id="KW-0520">NAD</keyword>
<dbReference type="PANTHER" id="PTHR12684">
    <property type="entry name" value="PUTATIVE PHOSPHOTRANSFERASE"/>
    <property type="match status" value="1"/>
</dbReference>
<dbReference type="InterPro" id="IPR002745">
    <property type="entry name" value="Ptrans_KptA/Tpt1"/>
</dbReference>
<dbReference type="Pfam" id="PF01885">
    <property type="entry name" value="PTS_2-RNA"/>
    <property type="match status" value="1"/>
</dbReference>
<evidence type="ECO:0000256" key="7">
    <source>
        <dbReference type="SAM" id="MobiDB-lite"/>
    </source>
</evidence>
<dbReference type="SUPFAM" id="SSF56399">
    <property type="entry name" value="ADP-ribosylation"/>
    <property type="match status" value="1"/>
</dbReference>
<dbReference type="Gene3D" id="1.10.10.970">
    <property type="entry name" value="RNA 2'-phosphotransferase, Tpt1/KptA family, N-terminal domain"/>
    <property type="match status" value="1"/>
</dbReference>